<organism evidence="2 3">
    <name type="scientific">Roseimaritima ulvae</name>
    <dbReference type="NCBI Taxonomy" id="980254"/>
    <lineage>
        <taxon>Bacteria</taxon>
        <taxon>Pseudomonadati</taxon>
        <taxon>Planctomycetota</taxon>
        <taxon>Planctomycetia</taxon>
        <taxon>Pirellulales</taxon>
        <taxon>Pirellulaceae</taxon>
        <taxon>Roseimaritima</taxon>
    </lineage>
</organism>
<dbReference type="OrthoDB" id="9811915at2"/>
<feature type="compositionally biased region" description="Polar residues" evidence="1">
    <location>
        <begin position="1"/>
        <end position="14"/>
    </location>
</feature>
<name>A0A5B9QYB1_9BACT</name>
<keyword evidence="3" id="KW-1185">Reference proteome</keyword>
<dbReference type="EMBL" id="CP042914">
    <property type="protein sequence ID" value="QEG43012.1"/>
    <property type="molecule type" value="Genomic_DNA"/>
</dbReference>
<dbReference type="Proteomes" id="UP000325286">
    <property type="component" value="Chromosome"/>
</dbReference>
<gene>
    <name evidence="2" type="ORF">UC8_50550</name>
</gene>
<evidence type="ECO:0000256" key="1">
    <source>
        <dbReference type="SAM" id="MobiDB-lite"/>
    </source>
</evidence>
<dbReference type="CDD" id="cd02440">
    <property type="entry name" value="AdoMet_MTases"/>
    <property type="match status" value="1"/>
</dbReference>
<evidence type="ECO:0000313" key="3">
    <source>
        <dbReference type="Proteomes" id="UP000325286"/>
    </source>
</evidence>
<dbReference type="SUPFAM" id="SSF53335">
    <property type="entry name" value="S-adenosyl-L-methionine-dependent methyltransferases"/>
    <property type="match status" value="1"/>
</dbReference>
<reference evidence="2 3" key="1">
    <citation type="submission" date="2019-08" db="EMBL/GenBank/DDBJ databases">
        <title>Deep-cultivation of Planctomycetes and their phenomic and genomic characterization uncovers novel biology.</title>
        <authorList>
            <person name="Wiegand S."/>
            <person name="Jogler M."/>
            <person name="Boedeker C."/>
            <person name="Pinto D."/>
            <person name="Vollmers J."/>
            <person name="Rivas-Marin E."/>
            <person name="Kohn T."/>
            <person name="Peeters S.H."/>
            <person name="Heuer A."/>
            <person name="Rast P."/>
            <person name="Oberbeckmann S."/>
            <person name="Bunk B."/>
            <person name="Jeske O."/>
            <person name="Meyerdierks A."/>
            <person name="Storesund J.E."/>
            <person name="Kallscheuer N."/>
            <person name="Luecker S."/>
            <person name="Lage O.M."/>
            <person name="Pohl T."/>
            <person name="Merkel B.J."/>
            <person name="Hornburger P."/>
            <person name="Mueller R.-W."/>
            <person name="Bruemmer F."/>
            <person name="Labrenz M."/>
            <person name="Spormann A.M."/>
            <person name="Op den Camp H."/>
            <person name="Overmann J."/>
            <person name="Amann R."/>
            <person name="Jetten M.S.M."/>
            <person name="Mascher T."/>
            <person name="Medema M.H."/>
            <person name="Devos D.P."/>
            <person name="Kaster A.-K."/>
            <person name="Ovreas L."/>
            <person name="Rohde M."/>
            <person name="Galperin M.Y."/>
            <person name="Jogler C."/>
        </authorList>
    </citation>
    <scope>NUCLEOTIDE SEQUENCE [LARGE SCALE GENOMIC DNA]</scope>
    <source>
        <strain evidence="2 3">UC8</strain>
    </source>
</reference>
<dbReference type="AlphaFoldDB" id="A0A5B9QYB1"/>
<proteinExistence type="predicted"/>
<dbReference type="InterPro" id="IPR029063">
    <property type="entry name" value="SAM-dependent_MTases_sf"/>
</dbReference>
<feature type="region of interest" description="Disordered" evidence="1">
    <location>
        <begin position="1"/>
        <end position="27"/>
    </location>
</feature>
<protein>
    <recommendedName>
        <fullName evidence="4">Methyltransferase domain protein</fullName>
    </recommendedName>
</protein>
<accession>A0A5B9QYB1</accession>
<sequence length="346" mass="38514">MKTTVSNPKNQSTNRLRRHLRHSPSQQLVGRQVADSPASLTALLDEVYEVLSAPGADTVQVESGVDSLFRGLRSIRNEVSASQWQDMIQVGRQHALCGLVHQDPFTSRAFNKPRGYAGDAVMMDYIYGREEHWPQPPATPLGQSIFNYTSAAPASAGVRERRCFIADLLDDSGRQRPGQHVLAVAAGHLREAGLSSAIRRGMFDRFLAMDADAESLDVIAAEYGGYGVEPVAANVRRLLTGRLELGTFDLIYTTGLYDYLADSTARRLTANLFQALRPGGRLVVANFLPEIRDVGYMEMYMDWHLIYRSRGDMLTLADDLLQSSVEEIRVIAERNENVVIMELVKR</sequence>
<dbReference type="KEGG" id="rul:UC8_50550"/>
<evidence type="ECO:0000313" key="2">
    <source>
        <dbReference type="EMBL" id="QEG43012.1"/>
    </source>
</evidence>
<dbReference type="RefSeq" id="WP_148080538.1">
    <property type="nucleotide sequence ID" value="NZ_CP042914.1"/>
</dbReference>
<evidence type="ECO:0008006" key="4">
    <source>
        <dbReference type="Google" id="ProtNLM"/>
    </source>
</evidence>
<dbReference type="Gene3D" id="3.40.50.150">
    <property type="entry name" value="Vaccinia Virus protein VP39"/>
    <property type="match status" value="1"/>
</dbReference>